<dbReference type="AlphaFoldDB" id="A0A1V3L309"/>
<evidence type="ECO:0000256" key="3">
    <source>
        <dbReference type="ARBA" id="ARBA00008900"/>
    </source>
</evidence>
<dbReference type="EMBL" id="MLAG01000001">
    <property type="protein sequence ID" value="OOF84354.1"/>
    <property type="molecule type" value="Genomic_DNA"/>
</dbReference>
<evidence type="ECO:0000256" key="7">
    <source>
        <dbReference type="ARBA" id="ARBA00022833"/>
    </source>
</evidence>
<comment type="caution">
    <text evidence="13">The sequence shown here is derived from an EMBL/GenBank/DDBJ whole genome shotgun (WGS) entry which is preliminary data.</text>
</comment>
<keyword evidence="14" id="KW-1185">Reference proteome</keyword>
<dbReference type="GO" id="GO:0046872">
    <property type="term" value="F:metal ion binding"/>
    <property type="evidence" value="ECO:0007669"/>
    <property type="project" value="UniProtKB-KW"/>
</dbReference>
<evidence type="ECO:0000256" key="2">
    <source>
        <dbReference type="ARBA" id="ARBA00005061"/>
    </source>
</evidence>
<dbReference type="PANTHER" id="PTHR12589:SF7">
    <property type="entry name" value="6-PYRUVOYL TETRAHYDROBIOPTERIN SYNTHASE"/>
    <property type="match status" value="1"/>
</dbReference>
<comment type="pathway">
    <text evidence="2 10">Purine metabolism; 7-cyano-7-deazaguanine biosynthesis.</text>
</comment>
<comment type="cofactor">
    <cofactor evidence="10 12">
        <name>Zn(2+)</name>
        <dbReference type="ChEBI" id="CHEBI:29105"/>
    </cofactor>
    <text evidence="10 12">Binds 1 zinc ion per subunit.</text>
</comment>
<evidence type="ECO:0000256" key="12">
    <source>
        <dbReference type="PIRSR" id="PIRSR006113-2"/>
    </source>
</evidence>
<dbReference type="InterPro" id="IPR038418">
    <property type="entry name" value="6-PTP_synth/QueD_sf"/>
</dbReference>
<comment type="function">
    <text evidence="1">Catalyzes the conversion of 7,8-dihydroneopterin triphosphate (H2NTP) to 6-carboxy-5,6,7,8-tetrahydropterin (CPH4) and acetaldehyde.</text>
</comment>
<protein>
    <recommendedName>
        <fullName evidence="4 10">6-carboxy-5,6,7,8-tetrahydropterin synthase</fullName>
        <ecNumber evidence="10">4.-.-.-</ecNumber>
    </recommendedName>
</protein>
<dbReference type="GO" id="GO:0070497">
    <property type="term" value="F:6-carboxytetrahydropterin synthase activity"/>
    <property type="evidence" value="ECO:0007669"/>
    <property type="project" value="UniProtKB-EC"/>
</dbReference>
<evidence type="ECO:0000313" key="13">
    <source>
        <dbReference type="EMBL" id="OOF84354.1"/>
    </source>
</evidence>
<evidence type="ECO:0000256" key="6">
    <source>
        <dbReference type="ARBA" id="ARBA00022785"/>
    </source>
</evidence>
<dbReference type="GO" id="GO:0008616">
    <property type="term" value="P:tRNA queuosine(34) biosynthetic process"/>
    <property type="evidence" value="ECO:0007669"/>
    <property type="project" value="UniProtKB-KW"/>
</dbReference>
<dbReference type="UniPathway" id="UPA00391"/>
<dbReference type="FunFam" id="3.30.479.10:FF:000011">
    <property type="entry name" value="6-carboxy-5,6,7,8-tetrahydropterin synthase"/>
    <property type="match status" value="1"/>
</dbReference>
<reference evidence="13 14" key="1">
    <citation type="submission" date="2016-10" db="EMBL/GenBank/DDBJ databases">
        <title>Rodentibacter gen. nov. and new species.</title>
        <authorList>
            <person name="Christensen H."/>
        </authorList>
    </citation>
    <scope>NUCLEOTIDE SEQUENCE [LARGE SCALE GENOMIC DNA]</scope>
    <source>
        <strain evidence="13 14">Ac81</strain>
    </source>
</reference>
<sequence>MFKISKEFSFDMAHLLDGHDGKCQNLHGHTYKLQVEIMGDLSPLGSKKSMVIDFSDLKTIVKKAILEPMDHAFIYDETNERESKIAKLLQSLDSKTFGVPFRTTAEELARFIFNRLKYDEKLAVSTIRLWETPTSFCEYSE</sequence>
<dbReference type="NCBIfam" id="TIGR03367">
    <property type="entry name" value="queuosine_QueD"/>
    <property type="match status" value="1"/>
</dbReference>
<evidence type="ECO:0000256" key="9">
    <source>
        <dbReference type="ARBA" id="ARBA00048807"/>
    </source>
</evidence>
<feature type="active site" description="Charge relay system" evidence="11">
    <location>
        <position position="131"/>
    </location>
</feature>
<keyword evidence="5 10" id="KW-0479">Metal-binding</keyword>
<name>A0A1V3L309_9PAST</name>
<keyword evidence="7 10" id="KW-0862">Zinc</keyword>
<evidence type="ECO:0000256" key="5">
    <source>
        <dbReference type="ARBA" id="ARBA00022723"/>
    </source>
</evidence>
<proteinExistence type="inferred from homology"/>
<gene>
    <name evidence="13" type="ORF">BKG92_00320</name>
</gene>
<keyword evidence="8 10" id="KW-0456">Lyase</keyword>
<evidence type="ECO:0000256" key="10">
    <source>
        <dbReference type="PIRNR" id="PIRNR006113"/>
    </source>
</evidence>
<keyword evidence="6 10" id="KW-0671">Queuosine biosynthesis</keyword>
<dbReference type="InterPro" id="IPR007115">
    <property type="entry name" value="6-PTP_synth/QueD"/>
</dbReference>
<dbReference type="Pfam" id="PF01242">
    <property type="entry name" value="PTPS"/>
    <property type="match status" value="1"/>
</dbReference>
<feature type="binding site" evidence="12">
    <location>
        <position position="14"/>
    </location>
    <ligand>
        <name>Zn(2+)</name>
        <dbReference type="ChEBI" id="CHEBI:29105"/>
    </ligand>
</feature>
<dbReference type="NCBIfam" id="TIGR00039">
    <property type="entry name" value="6PTHBS"/>
    <property type="match status" value="1"/>
</dbReference>
<dbReference type="Gene3D" id="3.30.479.10">
    <property type="entry name" value="6-pyruvoyl tetrahydropterin synthase/QueD"/>
    <property type="match status" value="1"/>
</dbReference>
<evidence type="ECO:0000256" key="4">
    <source>
        <dbReference type="ARBA" id="ARBA00018141"/>
    </source>
</evidence>
<evidence type="ECO:0000256" key="11">
    <source>
        <dbReference type="PIRSR" id="PIRSR006113-1"/>
    </source>
</evidence>
<evidence type="ECO:0000313" key="14">
    <source>
        <dbReference type="Proteomes" id="UP000188573"/>
    </source>
</evidence>
<evidence type="ECO:0000256" key="8">
    <source>
        <dbReference type="ARBA" id="ARBA00023239"/>
    </source>
</evidence>
<dbReference type="RefSeq" id="WP_077495254.1">
    <property type="nucleotide sequence ID" value="NZ_MLAG01000001.1"/>
</dbReference>
<comment type="catalytic activity">
    <reaction evidence="9 10">
        <text>7,8-dihydroneopterin 3'-triphosphate + H2O = 6-carboxy-5,6,7,8-tetrahydropterin + triphosphate + acetaldehyde + 2 H(+)</text>
        <dbReference type="Rhea" id="RHEA:27966"/>
        <dbReference type="ChEBI" id="CHEBI:15343"/>
        <dbReference type="ChEBI" id="CHEBI:15377"/>
        <dbReference type="ChEBI" id="CHEBI:15378"/>
        <dbReference type="ChEBI" id="CHEBI:18036"/>
        <dbReference type="ChEBI" id="CHEBI:58462"/>
        <dbReference type="ChEBI" id="CHEBI:61032"/>
        <dbReference type="EC" id="4.1.2.50"/>
    </reaction>
</comment>
<dbReference type="EC" id="4.-.-.-" evidence="10"/>
<dbReference type="PANTHER" id="PTHR12589">
    <property type="entry name" value="PYRUVOYL TETRAHYDROBIOPTERIN SYNTHASE"/>
    <property type="match status" value="1"/>
</dbReference>
<feature type="active site" description="Proton acceptor" evidence="11">
    <location>
        <position position="23"/>
    </location>
</feature>
<dbReference type="PIRSF" id="PIRSF006113">
    <property type="entry name" value="PTP_synth"/>
    <property type="match status" value="1"/>
</dbReference>
<feature type="binding site" evidence="12">
    <location>
        <position position="29"/>
    </location>
    <ligand>
        <name>Zn(2+)</name>
        <dbReference type="ChEBI" id="CHEBI:29105"/>
    </ligand>
</feature>
<feature type="binding site" evidence="12">
    <location>
        <position position="27"/>
    </location>
    <ligand>
        <name>Zn(2+)</name>
        <dbReference type="ChEBI" id="CHEBI:29105"/>
    </ligand>
</feature>
<organism evidence="13 14">
    <name type="scientific">Rodentibacter ratti</name>
    <dbReference type="NCBI Taxonomy" id="1906745"/>
    <lineage>
        <taxon>Bacteria</taxon>
        <taxon>Pseudomonadati</taxon>
        <taxon>Pseudomonadota</taxon>
        <taxon>Gammaproteobacteria</taxon>
        <taxon>Pasteurellales</taxon>
        <taxon>Pasteurellaceae</taxon>
        <taxon>Rodentibacter</taxon>
    </lineage>
</organism>
<accession>A0A1V3L309</accession>
<dbReference type="SUPFAM" id="SSF55620">
    <property type="entry name" value="Tetrahydrobiopterin biosynthesis enzymes-like"/>
    <property type="match status" value="1"/>
</dbReference>
<evidence type="ECO:0000256" key="1">
    <source>
        <dbReference type="ARBA" id="ARBA00002285"/>
    </source>
</evidence>
<comment type="similarity">
    <text evidence="3 10">Belongs to the PTPS family. QueD subfamily.</text>
</comment>
<feature type="active site" description="Charge relay system" evidence="11">
    <location>
        <position position="71"/>
    </location>
</feature>
<dbReference type="Proteomes" id="UP000188573">
    <property type="component" value="Unassembled WGS sequence"/>
</dbReference>